<organism evidence="3 4">
    <name type="scientific">Paenibacillus selenitireducens</name>
    <dbReference type="NCBI Taxonomy" id="1324314"/>
    <lineage>
        <taxon>Bacteria</taxon>
        <taxon>Bacillati</taxon>
        <taxon>Bacillota</taxon>
        <taxon>Bacilli</taxon>
        <taxon>Bacillales</taxon>
        <taxon>Paenibacillaceae</taxon>
        <taxon>Paenibacillus</taxon>
    </lineage>
</organism>
<dbReference type="PANTHER" id="PTHR30401">
    <property type="entry name" value="TRNA 2-SELENOURIDINE SYNTHASE"/>
    <property type="match status" value="1"/>
</dbReference>
<feature type="domain" description="Rhodanese" evidence="2">
    <location>
        <begin position="15"/>
        <end position="131"/>
    </location>
</feature>
<dbReference type="EMBL" id="MSZX01000013">
    <property type="protein sequence ID" value="OPA73884.1"/>
    <property type="molecule type" value="Genomic_DNA"/>
</dbReference>
<evidence type="ECO:0000313" key="3">
    <source>
        <dbReference type="EMBL" id="OPA73884.1"/>
    </source>
</evidence>
<dbReference type="OrthoDB" id="9808735at2"/>
<dbReference type="PROSITE" id="PS50206">
    <property type="entry name" value="RHODANESE_3"/>
    <property type="match status" value="1"/>
</dbReference>
<dbReference type="InterPro" id="IPR001763">
    <property type="entry name" value="Rhodanese-like_dom"/>
</dbReference>
<dbReference type="Gene3D" id="3.40.250.10">
    <property type="entry name" value="Rhodanese-like domain"/>
    <property type="match status" value="1"/>
</dbReference>
<dbReference type="STRING" id="1324314.BVG16_25935"/>
<dbReference type="InterPro" id="IPR027417">
    <property type="entry name" value="P-loop_NTPase"/>
</dbReference>
<dbReference type="RefSeq" id="WP_078502113.1">
    <property type="nucleotide sequence ID" value="NZ_MSZX01000013.1"/>
</dbReference>
<reference evidence="3 4" key="1">
    <citation type="submission" date="2017-01" db="EMBL/GenBank/DDBJ databases">
        <title>Genome analysis of Paenibacillus selenitrireducens ES3-24.</title>
        <authorList>
            <person name="Xu D."/>
            <person name="Yao R."/>
            <person name="Zheng S."/>
        </authorList>
    </citation>
    <scope>NUCLEOTIDE SEQUENCE [LARGE SCALE GENOMIC DNA]</scope>
    <source>
        <strain evidence="3 4">ES3-24</strain>
    </source>
</reference>
<dbReference type="Pfam" id="PF00581">
    <property type="entry name" value="Rhodanese"/>
    <property type="match status" value="1"/>
</dbReference>
<dbReference type="Proteomes" id="UP000190188">
    <property type="component" value="Unassembled WGS sequence"/>
</dbReference>
<comment type="caution">
    <text evidence="3">The sequence shown here is derived from an EMBL/GenBank/DDBJ whole genome shotgun (WGS) entry which is preliminary data.</text>
</comment>
<keyword evidence="4" id="KW-1185">Reference proteome</keyword>
<dbReference type="NCBIfam" id="TIGR03167">
    <property type="entry name" value="tRNA_sel_U_synt"/>
    <property type="match status" value="1"/>
</dbReference>
<keyword evidence="1" id="KW-0711">Selenium</keyword>
<gene>
    <name evidence="3" type="ORF">BVG16_25935</name>
</gene>
<dbReference type="GO" id="GO:0043828">
    <property type="term" value="F:tRNA 2-selenouridine synthase activity"/>
    <property type="evidence" value="ECO:0007669"/>
    <property type="project" value="InterPro"/>
</dbReference>
<dbReference type="Pfam" id="PF26341">
    <property type="entry name" value="AAA_SelU"/>
    <property type="match status" value="1"/>
</dbReference>
<proteinExistence type="predicted"/>
<evidence type="ECO:0000313" key="4">
    <source>
        <dbReference type="Proteomes" id="UP000190188"/>
    </source>
</evidence>
<dbReference type="SUPFAM" id="SSF52540">
    <property type="entry name" value="P-loop containing nucleoside triphosphate hydrolases"/>
    <property type="match status" value="1"/>
</dbReference>
<dbReference type="PANTHER" id="PTHR30401:SF0">
    <property type="entry name" value="TRNA 2-SELENOURIDINE SYNTHASE"/>
    <property type="match status" value="1"/>
</dbReference>
<evidence type="ECO:0000259" key="2">
    <source>
        <dbReference type="PROSITE" id="PS50206"/>
    </source>
</evidence>
<dbReference type="AlphaFoldDB" id="A0A1T2X1Y7"/>
<dbReference type="NCBIfam" id="NF008750">
    <property type="entry name" value="PRK11784.1-2"/>
    <property type="match status" value="1"/>
</dbReference>
<dbReference type="InterPro" id="IPR058840">
    <property type="entry name" value="AAA_SelU"/>
</dbReference>
<sequence length="342" mass="38930">MFQDITIEELLARKNTKDLTIIDVRSPSEYLDGTIPGSLNIPIFDDEERAEIGTTYKQVSVEAAKERGLEIVSAKLPAFIKAFSLISGPKAVFCWRGGMRSRTTATVLSLMDIHAYRLAGGIRSYRQWVVHTLESIDFKPPAMILNGHTGTGKTAILRRLQSEGYPILDLEYMADHRGSIFGHVGQRTNNQKTFEALLLEQLLKLQDAPFIVMEGESKRIGKAVLPRFMVEKKEAGTQIFIELPIEERVRHILEDYQPAAHKGEILHAFKRIKTRIHTPIAKEIEANLLIGHYDRAVRLLLEHYYDPRYEHAMSQYEKESHFIQAQTIDEAVDAVKRILPGR</sequence>
<dbReference type="InterPro" id="IPR036873">
    <property type="entry name" value="Rhodanese-like_dom_sf"/>
</dbReference>
<dbReference type="SUPFAM" id="SSF52821">
    <property type="entry name" value="Rhodanese/Cell cycle control phosphatase"/>
    <property type="match status" value="1"/>
</dbReference>
<dbReference type="InterPro" id="IPR017582">
    <property type="entry name" value="SelU"/>
</dbReference>
<name>A0A1T2X1Y7_9BACL</name>
<evidence type="ECO:0000256" key="1">
    <source>
        <dbReference type="ARBA" id="ARBA00023266"/>
    </source>
</evidence>
<dbReference type="GO" id="GO:0002098">
    <property type="term" value="P:tRNA wobble uridine modification"/>
    <property type="evidence" value="ECO:0007669"/>
    <property type="project" value="InterPro"/>
</dbReference>
<accession>A0A1T2X1Y7</accession>
<dbReference type="Gene3D" id="3.40.50.300">
    <property type="entry name" value="P-loop containing nucleotide triphosphate hydrolases"/>
    <property type="match status" value="1"/>
</dbReference>
<protein>
    <submittedName>
        <fullName evidence="3">tRNA 2-selenouridine(34) synthase MnmH</fullName>
    </submittedName>
</protein>
<dbReference type="SMART" id="SM00450">
    <property type="entry name" value="RHOD"/>
    <property type="match status" value="1"/>
</dbReference>